<evidence type="ECO:0000256" key="1">
    <source>
        <dbReference type="SAM" id="SignalP"/>
    </source>
</evidence>
<dbReference type="SMART" id="SM00672">
    <property type="entry name" value="CAP10"/>
    <property type="match status" value="1"/>
</dbReference>
<dbReference type="PANTHER" id="PTHR12203:SF107">
    <property type="entry name" value="GLYCOSYL TRANSFERASE CAP10 DOMAIN-CONTAINING PROTEIN"/>
    <property type="match status" value="1"/>
</dbReference>
<gene>
    <name evidence="3" type="ORF">LTR24_003961</name>
</gene>
<organism evidence="3 4">
    <name type="scientific">Lithohypha guttulata</name>
    <dbReference type="NCBI Taxonomy" id="1690604"/>
    <lineage>
        <taxon>Eukaryota</taxon>
        <taxon>Fungi</taxon>
        <taxon>Dikarya</taxon>
        <taxon>Ascomycota</taxon>
        <taxon>Pezizomycotina</taxon>
        <taxon>Eurotiomycetes</taxon>
        <taxon>Chaetothyriomycetidae</taxon>
        <taxon>Chaetothyriales</taxon>
        <taxon>Trichomeriaceae</taxon>
        <taxon>Lithohypha</taxon>
    </lineage>
</organism>
<feature type="signal peptide" evidence="1">
    <location>
        <begin position="1"/>
        <end position="22"/>
    </location>
</feature>
<proteinExistence type="predicted"/>
<keyword evidence="4" id="KW-1185">Reference proteome</keyword>
<dbReference type="Pfam" id="PF05686">
    <property type="entry name" value="Glyco_transf_90"/>
    <property type="match status" value="1"/>
</dbReference>
<evidence type="ECO:0000313" key="4">
    <source>
        <dbReference type="Proteomes" id="UP001345013"/>
    </source>
</evidence>
<comment type="caution">
    <text evidence="3">The sequence shown here is derived from an EMBL/GenBank/DDBJ whole genome shotgun (WGS) entry which is preliminary data.</text>
</comment>
<dbReference type="InterPro" id="IPR006598">
    <property type="entry name" value="CAP10"/>
</dbReference>
<feature type="domain" description="Glycosyl transferase CAP10" evidence="2">
    <location>
        <begin position="146"/>
        <end position="383"/>
    </location>
</feature>
<keyword evidence="1" id="KW-0732">Signal</keyword>
<dbReference type="Proteomes" id="UP001345013">
    <property type="component" value="Unassembled WGS sequence"/>
</dbReference>
<protein>
    <recommendedName>
        <fullName evidence="2">Glycosyl transferase CAP10 domain-containing protein</fullName>
    </recommendedName>
</protein>
<accession>A0ABR0KEP2</accession>
<dbReference type="PANTHER" id="PTHR12203">
    <property type="entry name" value="KDEL LYS-ASP-GLU-LEU CONTAINING - RELATED"/>
    <property type="match status" value="1"/>
</dbReference>
<dbReference type="InterPro" id="IPR051091">
    <property type="entry name" value="O-Glucosyltr/Glycosyltrsf_90"/>
</dbReference>
<dbReference type="EMBL" id="JAVRRG010000038">
    <property type="protein sequence ID" value="KAK5093957.1"/>
    <property type="molecule type" value="Genomic_DNA"/>
</dbReference>
<feature type="chain" id="PRO_5046538868" description="Glycosyl transferase CAP10 domain-containing protein" evidence="1">
    <location>
        <begin position="23"/>
        <end position="424"/>
    </location>
</feature>
<reference evidence="3 4" key="1">
    <citation type="submission" date="2023-08" db="EMBL/GenBank/DDBJ databases">
        <title>Black Yeasts Isolated from many extreme environments.</title>
        <authorList>
            <person name="Coleine C."/>
            <person name="Stajich J.E."/>
            <person name="Selbmann L."/>
        </authorList>
    </citation>
    <scope>NUCLEOTIDE SEQUENCE [LARGE SCALE GENOMIC DNA]</scope>
    <source>
        <strain evidence="3 4">CCFEE 5885</strain>
    </source>
</reference>
<sequence length="424" mass="48015">MISRPLTVTVGCLLAFVLFARFAFFPTATSPDAQGVPAELNPWTFVPAQHAKLHSLSPSQCTASFPGLYDRILATAGQRTVENGLITYDEVRIASGRCMLQVLVYEGELYITDLGDPLECYVSNGRERIVATLSLIQRAIASSPQPVPNIEFPLSYDDLPTRSTPGVTWGYTRKETEDNVWLMPDYGYWSWWAIGIPSFNSMSRSISAVDASTPWRKKIPRAVWRGTPHYAPALREKLIETTKDKPWADVKTVTIGQDERHFLSLNDHCRYQYVLQTEGTSYSGRFKFLQLCNSVTVSHKLEYAEFATHLMNPSGPKQNFIQVQRDWSDLEEKMQYFERRPKEAEAIAARSRELFADRYLTPAAVSCYLRQMIEAWAKLQGFEPQLCDINKTTGAKTMRGVPFEAFIVSFPQEKPGEYGRFAPG</sequence>
<name>A0ABR0KEP2_9EURO</name>
<evidence type="ECO:0000259" key="2">
    <source>
        <dbReference type="SMART" id="SM00672"/>
    </source>
</evidence>
<evidence type="ECO:0000313" key="3">
    <source>
        <dbReference type="EMBL" id="KAK5093957.1"/>
    </source>
</evidence>